<dbReference type="Pfam" id="PF04233">
    <property type="entry name" value="Phage_Mu_F"/>
    <property type="match status" value="1"/>
</dbReference>
<proteinExistence type="predicted"/>
<organism evidence="4 5">
    <name type="scientific">Staphylococcus pasteuri</name>
    <dbReference type="NCBI Taxonomy" id="45972"/>
    <lineage>
        <taxon>Bacteria</taxon>
        <taxon>Bacillati</taxon>
        <taxon>Bacillota</taxon>
        <taxon>Bacilli</taxon>
        <taxon>Bacillales</taxon>
        <taxon>Staphylococcaceae</taxon>
        <taxon>Staphylococcus</taxon>
    </lineage>
</organism>
<dbReference type="EMBL" id="FPKT01000001">
    <property type="protein sequence ID" value="SFZ72976.1"/>
    <property type="molecule type" value="Genomic_DNA"/>
</dbReference>
<gene>
    <name evidence="4" type="ORF">SAMN03097721_00488</name>
</gene>
<accession>A0ABY1H158</accession>
<feature type="coiled-coil region" evidence="1">
    <location>
        <begin position="314"/>
        <end position="341"/>
    </location>
</feature>
<name>A0ABY1H158_9STAP</name>
<keyword evidence="1" id="KW-0175">Coiled coil</keyword>
<reference evidence="4 5" key="1">
    <citation type="submission" date="2016-11" db="EMBL/GenBank/DDBJ databases">
        <authorList>
            <person name="Varghese N."/>
            <person name="Submissions S."/>
        </authorList>
    </citation>
    <scope>NUCLEOTIDE SEQUENCE [LARGE SCALE GENOMIC DNA]</scope>
    <source>
        <strain evidence="4 5">NFIX07</strain>
    </source>
</reference>
<protein>
    <submittedName>
        <fullName evidence="4">Phage putative head morphogenesis protein, SPP1 gp7 family</fullName>
    </submittedName>
</protein>
<comment type="caution">
    <text evidence="4">The sequence shown here is derived from an EMBL/GenBank/DDBJ whole genome shotgun (WGS) entry which is preliminary data.</text>
</comment>
<evidence type="ECO:0000313" key="5">
    <source>
        <dbReference type="Proteomes" id="UP000182665"/>
    </source>
</evidence>
<evidence type="ECO:0000259" key="2">
    <source>
        <dbReference type="Pfam" id="PF04233"/>
    </source>
</evidence>
<evidence type="ECO:0000259" key="3">
    <source>
        <dbReference type="Pfam" id="PF15542"/>
    </source>
</evidence>
<evidence type="ECO:0000256" key="1">
    <source>
        <dbReference type="SAM" id="Coils"/>
    </source>
</evidence>
<sequence length="459" mass="53019">MSSDDASFLISKYWLERAKNVMDAESLIDAQAIIEIERIILLMYAEITKELLAFYAKYAKDTGLSIQEVKKMADSFDVLAFSNKAKQFVERKDFSEEANQSLKQYNLTMKISREKLLKQQLDLIVKDSSLNLQNKIEDKLSDAVNREVKRQAHILGEHVQIDDTEVKAVVNSNFKGVKWSTRLWNDMELVQKEVERVTSHVVIRGRHPNEFVSEFKKQTNSTSYNASRLLVTESARVQTESQKIAYLKDLGEDGEYKYVAKIDSKTSKLCHSLNGKTFKVKDMVPGVNAPPMHPWCRSTTVPHVGSWRDKFFKEREGKYQVENKESEKEKLQEKAKKEMLEMIESGKIKIEINPEKQNRHNKNHQLFKNSKRQAIINNYLLPSYTTVSIQKLNELLTDKVGTGEILLLRDKFNQKEIIDFEFVIGKSFVGGNYIDTTFGKVHYSRTGTHVVPYVKKEVE</sequence>
<dbReference type="Proteomes" id="UP000182665">
    <property type="component" value="Unassembled WGS sequence"/>
</dbReference>
<dbReference type="InterPro" id="IPR029100">
    <property type="entry name" value="Ntox50"/>
</dbReference>
<dbReference type="InterPro" id="IPR006528">
    <property type="entry name" value="Phage_head_morphogenesis_dom"/>
</dbReference>
<dbReference type="NCBIfam" id="TIGR01641">
    <property type="entry name" value="phageSPP1_gp7"/>
    <property type="match status" value="1"/>
</dbReference>
<evidence type="ECO:0000313" key="4">
    <source>
        <dbReference type="EMBL" id="SFZ72976.1"/>
    </source>
</evidence>
<dbReference type="Pfam" id="PF15542">
    <property type="entry name" value="Ntox50"/>
    <property type="match status" value="1"/>
</dbReference>
<feature type="domain" description="Bacterial toxin 50" evidence="3">
    <location>
        <begin position="352"/>
        <end position="452"/>
    </location>
</feature>
<keyword evidence="5" id="KW-1185">Reference proteome</keyword>
<feature type="domain" description="Phage head morphogenesis" evidence="2">
    <location>
        <begin position="193"/>
        <end position="300"/>
    </location>
</feature>